<keyword evidence="3" id="KW-1185">Reference proteome</keyword>
<accession>A0A545SST1</accession>
<dbReference type="PANTHER" id="PTHR33993">
    <property type="entry name" value="GLYOXALASE-RELATED"/>
    <property type="match status" value="1"/>
</dbReference>
<dbReference type="OrthoDB" id="9799428at2"/>
<dbReference type="InterPro" id="IPR029068">
    <property type="entry name" value="Glyas_Bleomycin-R_OHBP_Dase"/>
</dbReference>
<evidence type="ECO:0000259" key="1">
    <source>
        <dbReference type="PROSITE" id="PS51819"/>
    </source>
</evidence>
<name>A0A545SST1_9GAMM</name>
<dbReference type="Pfam" id="PF18029">
    <property type="entry name" value="Glyoxalase_6"/>
    <property type="match status" value="1"/>
</dbReference>
<dbReference type="InterPro" id="IPR041581">
    <property type="entry name" value="Glyoxalase_6"/>
</dbReference>
<gene>
    <name evidence="2" type="ORF">FKG94_24485</name>
</gene>
<dbReference type="InterPro" id="IPR037523">
    <property type="entry name" value="VOC_core"/>
</dbReference>
<reference evidence="2 3" key="1">
    <citation type="submission" date="2019-06" db="EMBL/GenBank/DDBJ databases">
        <title>Whole genome sequence for Cellvibrionaceae sp. R142.</title>
        <authorList>
            <person name="Wang G."/>
        </authorList>
    </citation>
    <scope>NUCLEOTIDE SEQUENCE [LARGE SCALE GENOMIC DNA]</scope>
    <source>
        <strain evidence="2 3">R142</strain>
    </source>
</reference>
<dbReference type="SUPFAM" id="SSF54593">
    <property type="entry name" value="Glyoxalase/Bleomycin resistance protein/Dihydroxybiphenyl dioxygenase"/>
    <property type="match status" value="1"/>
</dbReference>
<dbReference type="InterPro" id="IPR052164">
    <property type="entry name" value="Anthracycline_SecMetBiosynth"/>
</dbReference>
<dbReference type="EMBL" id="VHSG01000032">
    <property type="protein sequence ID" value="TQV67995.1"/>
    <property type="molecule type" value="Genomic_DNA"/>
</dbReference>
<dbReference type="RefSeq" id="WP_142929589.1">
    <property type="nucleotide sequence ID" value="NZ_ML660108.1"/>
</dbReference>
<proteinExistence type="predicted"/>
<evidence type="ECO:0000313" key="2">
    <source>
        <dbReference type="EMBL" id="TQV67995.1"/>
    </source>
</evidence>
<dbReference type="AlphaFoldDB" id="A0A545SST1"/>
<dbReference type="PANTHER" id="PTHR33993:SF5">
    <property type="entry name" value="GLYOXALASE"/>
    <property type="match status" value="1"/>
</dbReference>
<dbReference type="Gene3D" id="3.10.180.10">
    <property type="entry name" value="2,3-Dihydroxybiphenyl 1,2-Dioxygenase, domain 1"/>
    <property type="match status" value="1"/>
</dbReference>
<feature type="domain" description="VOC" evidence="1">
    <location>
        <begin position="6"/>
        <end position="121"/>
    </location>
</feature>
<dbReference type="Proteomes" id="UP000319732">
    <property type="component" value="Unassembled WGS sequence"/>
</dbReference>
<sequence length="122" mass="13578">MAKALGIGGVFFKCRDRQQLSQWYARHLGLAINEQGGVEFNRADLPGNSFSVWGPFDENSRYFSPSTKPFMINLIVDDLATALKQVEAGGATLVGGIEDYDYGRFGWFIDPEGNKIELWQPG</sequence>
<dbReference type="PROSITE" id="PS51819">
    <property type="entry name" value="VOC"/>
    <property type="match status" value="1"/>
</dbReference>
<organism evidence="2 3">
    <name type="scientific">Exilibacterium tricleocarpae</name>
    <dbReference type="NCBI Taxonomy" id="2591008"/>
    <lineage>
        <taxon>Bacteria</taxon>
        <taxon>Pseudomonadati</taxon>
        <taxon>Pseudomonadota</taxon>
        <taxon>Gammaproteobacteria</taxon>
        <taxon>Cellvibrionales</taxon>
        <taxon>Cellvibrionaceae</taxon>
        <taxon>Exilibacterium</taxon>
    </lineage>
</organism>
<evidence type="ECO:0000313" key="3">
    <source>
        <dbReference type="Proteomes" id="UP000319732"/>
    </source>
</evidence>
<protein>
    <submittedName>
        <fullName evidence="2">VOC family protein</fullName>
    </submittedName>
</protein>
<comment type="caution">
    <text evidence="2">The sequence shown here is derived from an EMBL/GenBank/DDBJ whole genome shotgun (WGS) entry which is preliminary data.</text>
</comment>